<sequence length="856" mass="93588">MASVKTSVSSCAAPLALSEAEKHQFQQYKKIIALRDIVLSGGHPRIKIPARLVGKVPPPHAVTSPVLLLSRPGPSARDSAASATLNTDSTAAYSATSPSAPDFKTSPGTAKPVVASEPSNTVKSNVEINPVLLQKSDDLIRAEFRVRRQRIENSLQEELETKRLANKASIYPESELDIAKIYETAQKLVAAADASTTANVVSTSSNSVPDPASAPIPDVDSLSNASYYSSRHDTPISQDDQPMSIDDAASVGNPSRTHGHETAPSNAPVSVPNPTAVSCSSLATAPPVVPPATAAISATIATASVATLDSTTAQPPTATSNFSPLHPMTCSVVDYSHSSRERQVEIDSALDSDSVPAVPSGPMQYQRTRRVYESEQPPPSIFRSHNLVPAAPQPYHVSSLATRDGVQAVEASMVSPNERVASHKDVSSGSTGTSPKDRGKQRKNKSKKRKQDRTGEPVTVIKTEPKSPEMKAPEYAPRKRQKGKRIYVSADEDCVQYSPGDSLTADPRDHTYHRAPGHYVSYGDHEPYRRRVAEPVHERVFIEPGPSSSRPPHYVRPAYNLYSTEERYPTERQASRYYHESHEPGPASVAIRHEFEHRATSPAIADSEPAAMGSLRASSGVVVVDDYGRSYYEPSRPSYPRQPHYGEELIYKRAVSRRPAPTEYYDDGPVYCRTSPVAFGTYPRRATSPTPFGAYAPRHVVTQSEVLDSGMRPREYSARPVGPPVDDYVSVRPTPTDRRDYDEPAMYSRPISVRPPLDGSFAPTMPPHPHPLGNSEFHRTASVRLPDSGDLPPPMPPQRHFMPPPSTARACSVVPAERMQRNYSVHPEVEHRYYTNEIEYVGRTPNGAYAERAYRR</sequence>
<dbReference type="EMBL" id="JAWDJO010000075">
    <property type="protein sequence ID" value="KAL1895332.1"/>
    <property type="molecule type" value="Genomic_DNA"/>
</dbReference>
<feature type="compositionally biased region" description="Low complexity" evidence="1">
    <location>
        <begin position="89"/>
        <end position="101"/>
    </location>
</feature>
<feature type="region of interest" description="Disordered" evidence="1">
    <location>
        <begin position="714"/>
        <end position="743"/>
    </location>
</feature>
<feature type="compositionally biased region" description="Basic and acidic residues" evidence="1">
    <location>
        <begin position="463"/>
        <end position="472"/>
    </location>
</feature>
<feature type="compositionally biased region" description="Polar residues" evidence="1">
    <location>
        <begin position="221"/>
        <end position="241"/>
    </location>
</feature>
<keyword evidence="3" id="KW-1185">Reference proteome</keyword>
<evidence type="ECO:0000256" key="1">
    <source>
        <dbReference type="SAM" id="MobiDB-lite"/>
    </source>
</evidence>
<feature type="compositionally biased region" description="Low complexity" evidence="1">
    <location>
        <begin position="197"/>
        <end position="211"/>
    </location>
</feature>
<dbReference type="Proteomes" id="UP001583280">
    <property type="component" value="Unassembled WGS sequence"/>
</dbReference>
<feature type="region of interest" description="Disordered" evidence="1">
    <location>
        <begin position="197"/>
        <end position="271"/>
    </location>
</feature>
<feature type="region of interest" description="Disordered" evidence="1">
    <location>
        <begin position="67"/>
        <end position="120"/>
    </location>
</feature>
<organism evidence="2 3">
    <name type="scientific">Ceratocystis pirilliformis</name>
    <dbReference type="NCBI Taxonomy" id="259994"/>
    <lineage>
        <taxon>Eukaryota</taxon>
        <taxon>Fungi</taxon>
        <taxon>Dikarya</taxon>
        <taxon>Ascomycota</taxon>
        <taxon>Pezizomycotina</taxon>
        <taxon>Sordariomycetes</taxon>
        <taxon>Hypocreomycetidae</taxon>
        <taxon>Microascales</taxon>
        <taxon>Ceratocystidaceae</taxon>
        <taxon>Ceratocystis</taxon>
    </lineage>
</organism>
<protein>
    <submittedName>
        <fullName evidence="2">Uncharacterized protein</fullName>
    </submittedName>
</protein>
<name>A0ABR3Z539_9PEZI</name>
<feature type="region of interest" description="Disordered" evidence="1">
    <location>
        <begin position="787"/>
        <end position="808"/>
    </location>
</feature>
<accession>A0ABR3Z539</accession>
<evidence type="ECO:0000313" key="2">
    <source>
        <dbReference type="EMBL" id="KAL1895332.1"/>
    </source>
</evidence>
<feature type="compositionally biased region" description="Pro residues" evidence="1">
    <location>
        <begin position="791"/>
        <end position="806"/>
    </location>
</feature>
<evidence type="ECO:0000313" key="3">
    <source>
        <dbReference type="Proteomes" id="UP001583280"/>
    </source>
</evidence>
<feature type="region of interest" description="Disordered" evidence="1">
    <location>
        <begin position="412"/>
        <end position="484"/>
    </location>
</feature>
<reference evidence="2 3" key="1">
    <citation type="journal article" date="2024" name="IMA Fungus">
        <title>IMA Genome - F19 : A genome assembly and annotation guide to empower mycologists, including annotated draft genome sequences of Ceratocystis pirilliformis, Diaporthe australafricana, Fusarium ophioides, Paecilomyces lecythidis, and Sporothrix stenoceras.</title>
        <authorList>
            <person name="Aylward J."/>
            <person name="Wilson A.M."/>
            <person name="Visagie C.M."/>
            <person name="Spraker J."/>
            <person name="Barnes I."/>
            <person name="Buitendag C."/>
            <person name="Ceriani C."/>
            <person name="Del Mar Angel L."/>
            <person name="du Plessis D."/>
            <person name="Fuchs T."/>
            <person name="Gasser K."/>
            <person name="Kramer D."/>
            <person name="Li W."/>
            <person name="Munsamy K."/>
            <person name="Piso A."/>
            <person name="Price J.L."/>
            <person name="Sonnekus B."/>
            <person name="Thomas C."/>
            <person name="van der Nest A."/>
            <person name="van Dijk A."/>
            <person name="van Heerden A."/>
            <person name="van Vuuren N."/>
            <person name="Yilmaz N."/>
            <person name="Duong T.A."/>
            <person name="van der Merwe N.A."/>
            <person name="Wingfield M.J."/>
            <person name="Wingfield B.D."/>
        </authorList>
    </citation>
    <scope>NUCLEOTIDE SEQUENCE [LARGE SCALE GENOMIC DNA]</scope>
    <source>
        <strain evidence="2 3">CMW 12675</strain>
    </source>
</reference>
<feature type="compositionally biased region" description="Basic residues" evidence="1">
    <location>
        <begin position="439"/>
        <end position="451"/>
    </location>
</feature>
<gene>
    <name evidence="2" type="ORF">Cpir12675_003289</name>
</gene>
<proteinExistence type="predicted"/>
<comment type="caution">
    <text evidence="2">The sequence shown here is derived from an EMBL/GenBank/DDBJ whole genome shotgun (WGS) entry which is preliminary data.</text>
</comment>